<evidence type="ECO:0000313" key="9">
    <source>
        <dbReference type="EMBL" id="SVA89540.1"/>
    </source>
</evidence>
<evidence type="ECO:0000256" key="1">
    <source>
        <dbReference type="ARBA" id="ARBA00004893"/>
    </source>
</evidence>
<dbReference type="Gene3D" id="3.90.1170.20">
    <property type="entry name" value="Quinolinate phosphoribosyl transferase, N-terminal domain"/>
    <property type="match status" value="1"/>
</dbReference>
<evidence type="ECO:0000256" key="2">
    <source>
        <dbReference type="ARBA" id="ARBA00009400"/>
    </source>
</evidence>
<dbReference type="InterPro" id="IPR037128">
    <property type="entry name" value="Quinolinate_PRibosylTase_N_sf"/>
</dbReference>
<proteinExistence type="inferred from homology"/>
<dbReference type="InterPro" id="IPR002638">
    <property type="entry name" value="Quinolinate_PRibosylTrfase_C"/>
</dbReference>
<dbReference type="SUPFAM" id="SSF51690">
    <property type="entry name" value="Nicotinate/Quinolinate PRTase C-terminal domain-like"/>
    <property type="match status" value="1"/>
</dbReference>
<evidence type="ECO:0000259" key="8">
    <source>
        <dbReference type="Pfam" id="PF02749"/>
    </source>
</evidence>
<keyword evidence="6" id="KW-0808">Transferase</keyword>
<dbReference type="EC" id="2.4.2.19" evidence="3"/>
<comment type="similarity">
    <text evidence="2">Belongs to the NadC/ModD family.</text>
</comment>
<dbReference type="AlphaFoldDB" id="A0A381ZJX0"/>
<dbReference type="SUPFAM" id="SSF54675">
    <property type="entry name" value="Nicotinate/Quinolinate PRTase N-terminal domain-like"/>
    <property type="match status" value="1"/>
</dbReference>
<dbReference type="GO" id="GO:0004514">
    <property type="term" value="F:nicotinate-nucleotide diphosphorylase (carboxylating) activity"/>
    <property type="evidence" value="ECO:0007669"/>
    <property type="project" value="UniProtKB-EC"/>
</dbReference>
<dbReference type="Pfam" id="PF01729">
    <property type="entry name" value="QRPTase_C"/>
    <property type="match status" value="1"/>
</dbReference>
<feature type="non-terminal residue" evidence="9">
    <location>
        <position position="172"/>
    </location>
</feature>
<gene>
    <name evidence="9" type="ORF">METZ01_LOCUS142394</name>
</gene>
<dbReference type="InterPro" id="IPR036068">
    <property type="entry name" value="Nicotinate_pribotase-like_C"/>
</dbReference>
<evidence type="ECO:0000256" key="6">
    <source>
        <dbReference type="ARBA" id="ARBA00022679"/>
    </source>
</evidence>
<keyword evidence="5" id="KW-0328">Glycosyltransferase</keyword>
<dbReference type="Pfam" id="PF02749">
    <property type="entry name" value="QRPTase_N"/>
    <property type="match status" value="1"/>
</dbReference>
<keyword evidence="4" id="KW-0662">Pyridine nucleotide biosynthesis</keyword>
<dbReference type="PANTHER" id="PTHR32179:SF3">
    <property type="entry name" value="NICOTINATE-NUCLEOTIDE PYROPHOSPHORYLASE [CARBOXYLATING]"/>
    <property type="match status" value="1"/>
</dbReference>
<feature type="domain" description="Quinolinate phosphoribosyl transferase N-terminal" evidence="8">
    <location>
        <begin position="6"/>
        <end position="91"/>
    </location>
</feature>
<dbReference type="InterPro" id="IPR022412">
    <property type="entry name" value="Quinolinate_PRibosylTrfase_N"/>
</dbReference>
<reference evidence="9" key="1">
    <citation type="submission" date="2018-05" db="EMBL/GenBank/DDBJ databases">
        <authorList>
            <person name="Lanie J.A."/>
            <person name="Ng W.-L."/>
            <person name="Kazmierczak K.M."/>
            <person name="Andrzejewski T.M."/>
            <person name="Davidsen T.M."/>
            <person name="Wayne K.J."/>
            <person name="Tettelin H."/>
            <person name="Glass J.I."/>
            <person name="Rusch D."/>
            <person name="Podicherti R."/>
            <person name="Tsui H.-C.T."/>
            <person name="Winkler M.E."/>
        </authorList>
    </citation>
    <scope>NUCLEOTIDE SEQUENCE</scope>
</reference>
<dbReference type="Gene3D" id="3.20.20.70">
    <property type="entry name" value="Aldolase class I"/>
    <property type="match status" value="1"/>
</dbReference>
<evidence type="ECO:0000256" key="4">
    <source>
        <dbReference type="ARBA" id="ARBA00022642"/>
    </source>
</evidence>
<dbReference type="InterPro" id="IPR027277">
    <property type="entry name" value="NadC/ModD"/>
</dbReference>
<sequence>MGKQGDITSKALISTNSHSTAIIKLKENGVLCGINFAIETFKTIDKKIKILSKKTDGKELTKGTVVLKLSGNTQSILAAERTALNFLGLMSGIATKTKKYVKISKPYGVKIYSTRKTIVGIRELEKYALTKGGAHINRIALDDFFFVKDNHLTKLENINDSIKLVKKYMPNK</sequence>
<comment type="pathway">
    <text evidence="1">Cofactor biosynthesis; NAD(+) biosynthesis; nicotinate D-ribonucleotide from quinolinate: step 1/1.</text>
</comment>
<dbReference type="EMBL" id="UINC01021617">
    <property type="protein sequence ID" value="SVA89540.1"/>
    <property type="molecule type" value="Genomic_DNA"/>
</dbReference>
<accession>A0A381ZJX0</accession>
<dbReference type="FunFam" id="3.90.1170.20:FF:000001">
    <property type="entry name" value="Nicotinate-nucleotide diphosphorylase (Carboxylating)"/>
    <property type="match status" value="1"/>
</dbReference>
<evidence type="ECO:0000256" key="5">
    <source>
        <dbReference type="ARBA" id="ARBA00022676"/>
    </source>
</evidence>
<evidence type="ECO:0000256" key="3">
    <source>
        <dbReference type="ARBA" id="ARBA00011944"/>
    </source>
</evidence>
<feature type="domain" description="Quinolinate phosphoribosyl transferase C-terminal" evidence="7">
    <location>
        <begin position="93"/>
        <end position="171"/>
    </location>
</feature>
<name>A0A381ZJX0_9ZZZZ</name>
<dbReference type="GO" id="GO:0034213">
    <property type="term" value="P:quinolinate catabolic process"/>
    <property type="evidence" value="ECO:0007669"/>
    <property type="project" value="TreeGrafter"/>
</dbReference>
<dbReference type="PANTHER" id="PTHR32179">
    <property type="entry name" value="NICOTINATE-NUCLEOTIDE PYROPHOSPHORYLASE [CARBOXYLATING]"/>
    <property type="match status" value="1"/>
</dbReference>
<protein>
    <recommendedName>
        <fullName evidence="3">nicotinate-nucleotide diphosphorylase (carboxylating)</fullName>
        <ecNumber evidence="3">2.4.2.19</ecNumber>
    </recommendedName>
</protein>
<evidence type="ECO:0000259" key="7">
    <source>
        <dbReference type="Pfam" id="PF01729"/>
    </source>
</evidence>
<dbReference type="GO" id="GO:0009435">
    <property type="term" value="P:NAD+ biosynthetic process"/>
    <property type="evidence" value="ECO:0007669"/>
    <property type="project" value="InterPro"/>
</dbReference>
<organism evidence="9">
    <name type="scientific">marine metagenome</name>
    <dbReference type="NCBI Taxonomy" id="408172"/>
    <lineage>
        <taxon>unclassified sequences</taxon>
        <taxon>metagenomes</taxon>
        <taxon>ecological metagenomes</taxon>
    </lineage>
</organism>
<dbReference type="GO" id="GO:0005737">
    <property type="term" value="C:cytoplasm"/>
    <property type="evidence" value="ECO:0007669"/>
    <property type="project" value="TreeGrafter"/>
</dbReference>
<dbReference type="InterPro" id="IPR013785">
    <property type="entry name" value="Aldolase_TIM"/>
</dbReference>